<evidence type="ECO:0000256" key="2">
    <source>
        <dbReference type="ARBA" id="ARBA00022598"/>
    </source>
</evidence>
<name>A0ABS6JIS4_9BACI</name>
<dbReference type="PROSITE" id="PS50975">
    <property type="entry name" value="ATP_GRASP"/>
    <property type="match status" value="1"/>
</dbReference>
<evidence type="ECO:0000313" key="6">
    <source>
        <dbReference type="Proteomes" id="UP000784880"/>
    </source>
</evidence>
<dbReference type="EMBL" id="JAHQCS010000143">
    <property type="protein sequence ID" value="MBU9713548.1"/>
    <property type="molecule type" value="Genomic_DNA"/>
</dbReference>
<dbReference type="InterPro" id="IPR002933">
    <property type="entry name" value="Peptidase_M20"/>
</dbReference>
<dbReference type="PANTHER" id="PTHR23132">
    <property type="entry name" value="D-ALANINE--D-ALANINE LIGASE"/>
    <property type="match status" value="1"/>
</dbReference>
<comment type="similarity">
    <text evidence="1">Belongs to the D-alanine--D-alanine ligase family.</text>
</comment>
<feature type="domain" description="ATP-grasp" evidence="4">
    <location>
        <begin position="119"/>
        <end position="320"/>
    </location>
</feature>
<keyword evidence="6" id="KW-1185">Reference proteome</keyword>
<accession>A0ABS6JIS4</accession>
<evidence type="ECO:0000259" key="4">
    <source>
        <dbReference type="PROSITE" id="PS50975"/>
    </source>
</evidence>
<organism evidence="5 6">
    <name type="scientific">Evansella tamaricis</name>
    <dbReference type="NCBI Taxonomy" id="2069301"/>
    <lineage>
        <taxon>Bacteria</taxon>
        <taxon>Bacillati</taxon>
        <taxon>Bacillota</taxon>
        <taxon>Bacilli</taxon>
        <taxon>Bacillales</taxon>
        <taxon>Bacillaceae</taxon>
        <taxon>Evansella</taxon>
    </lineage>
</organism>
<evidence type="ECO:0000256" key="3">
    <source>
        <dbReference type="PROSITE-ProRule" id="PRU00409"/>
    </source>
</evidence>
<keyword evidence="3" id="KW-0067">ATP-binding</keyword>
<keyword evidence="3" id="KW-0547">Nucleotide-binding</keyword>
<reference evidence="5 6" key="1">
    <citation type="submission" date="2021-06" db="EMBL/GenBank/DDBJ databases">
        <title>Bacillus sp. RD4P76, an endophyte from a halophyte.</title>
        <authorList>
            <person name="Sun J.-Q."/>
        </authorList>
    </citation>
    <scope>NUCLEOTIDE SEQUENCE [LARGE SCALE GENOMIC DNA]</scope>
    <source>
        <strain evidence="5 6">CGMCC 1.15917</strain>
    </source>
</reference>
<dbReference type="Pfam" id="PF01546">
    <property type="entry name" value="Peptidase_M20"/>
    <property type="match status" value="1"/>
</dbReference>
<dbReference type="InterPro" id="IPR011761">
    <property type="entry name" value="ATP-grasp"/>
</dbReference>
<evidence type="ECO:0000313" key="5">
    <source>
        <dbReference type="EMBL" id="MBU9713548.1"/>
    </source>
</evidence>
<gene>
    <name evidence="5" type="ORF">KS419_17605</name>
</gene>
<evidence type="ECO:0000256" key="1">
    <source>
        <dbReference type="ARBA" id="ARBA00010871"/>
    </source>
</evidence>
<dbReference type="Pfam" id="PF07478">
    <property type="entry name" value="Dala_Dala_lig_C"/>
    <property type="match status" value="1"/>
</dbReference>
<dbReference type="Proteomes" id="UP000784880">
    <property type="component" value="Unassembled WGS sequence"/>
</dbReference>
<dbReference type="InterPro" id="IPR011095">
    <property type="entry name" value="Dala_Dala_lig_C"/>
</dbReference>
<proteinExistence type="inferred from homology"/>
<dbReference type="PANTHER" id="PTHR23132:SF23">
    <property type="entry name" value="D-ALANINE--D-ALANINE LIGASE B"/>
    <property type="match status" value="1"/>
</dbReference>
<keyword evidence="2" id="KW-0436">Ligase</keyword>
<dbReference type="RefSeq" id="WP_217067700.1">
    <property type="nucleotide sequence ID" value="NZ_JAHQCS010000143.1"/>
</dbReference>
<protein>
    <submittedName>
        <fullName evidence="5">M20/M25/M40 family metallo-hydrolase</fullName>
    </submittedName>
</protein>
<comment type="caution">
    <text evidence="5">The sequence shown here is derived from an EMBL/GenBank/DDBJ whole genome shotgun (WGS) entry which is preliminary data.</text>
</comment>
<sequence>MKIAVVYNRESQAVINLFGTLNREKYGLTTIKNIKEALAAGGHQVKTFEGDKNIISKLEEFMPSVIAGERPGLVFNLSYGIQGKGRYMHIPGILEMIGVPYVGSGPETHALALDKVVTKMILIQKGLPTPKFTVLDKPDSPIMDNLTYPLIVKPKDEAVSFGLKIVHNEDELRSGVQTIYETFNKPTLVEEYIDGREVNVGLLGNNPVEALPPVELVFGEGEQIFTYEDKKNKSGRTVEKVCPARLSEEQTKKVQQLAIDTFNALGCYDSARVDFRIDKDGNPYILEVNSMASLGADGSFVFAAEKMGLNYTDLMNRLIDITCERYFGPYFLDNNMGDASEESISIFNSITQSRDKIEADLKAWTNISSWTEDPVGLNTVRKRMDDRLKKLGLRQVEEYTNGRSAWTWESKAGFKDGTLLVVPIDIPGDRSGFPIPFRTEQEWIFGEGVASSRGGLVTLFTALNSLKEHKTLSKKKIGIFFYSDEGRGMRYSSDTLRKVSKQAKEVIVLQPGFVGGKISEQRRGSKKFSVIIEGDPLRIGKYSKQIDVLSYFIQKAEKLKEFSNSDKKLTVAIQDVHSERYSVLLPHRVRATIYVTFIDEVLAEEVEEQIRKTFKTNSSTQGMHSYVEKIVERPPLIRKKNNPITKRLKELSKQWNIPFGTESSLLSTAAGEVSKSIPVICGFAPASKGLYTPHEAIHRGELIERSFLLALLLMEQKP</sequence>